<evidence type="ECO:0000256" key="2">
    <source>
        <dbReference type="ARBA" id="ARBA00023054"/>
    </source>
</evidence>
<feature type="compositionally biased region" description="Basic and acidic residues" evidence="4">
    <location>
        <begin position="261"/>
        <end position="274"/>
    </location>
</feature>
<evidence type="ECO:0000256" key="1">
    <source>
        <dbReference type="ARBA" id="ARBA00005239"/>
    </source>
</evidence>
<dbReference type="PANTHER" id="PTHR18935">
    <property type="entry name" value="GOLGIN SUBFAMILY A MEMBER 4-LIKE ISOFORM X1"/>
    <property type="match status" value="1"/>
</dbReference>
<feature type="coiled-coil region" evidence="3">
    <location>
        <begin position="281"/>
        <end position="364"/>
    </location>
</feature>
<dbReference type="InterPro" id="IPR024836">
    <property type="entry name" value="JAKMIP"/>
</dbReference>
<feature type="region of interest" description="Disordered" evidence="4">
    <location>
        <begin position="441"/>
        <end position="466"/>
    </location>
</feature>
<feature type="coiled-coil region" evidence="3">
    <location>
        <begin position="396"/>
        <end position="423"/>
    </location>
</feature>
<feature type="coiled-coil region" evidence="3">
    <location>
        <begin position="152"/>
        <end position="179"/>
    </location>
</feature>
<reference evidence="6" key="1">
    <citation type="submission" date="2025-08" db="UniProtKB">
        <authorList>
            <consortium name="Ensembl"/>
        </authorList>
    </citation>
    <scope>IDENTIFICATION</scope>
</reference>
<accession>A0A8B9ZS52</accession>
<keyword evidence="2 3" id="KW-0175">Coiled coil</keyword>
<feature type="coiled-coil region" evidence="3">
    <location>
        <begin position="646"/>
        <end position="783"/>
    </location>
</feature>
<feature type="coiled-coil region" evidence="3">
    <location>
        <begin position="471"/>
        <end position="498"/>
    </location>
</feature>
<dbReference type="AlphaFoldDB" id="A0A8B9ZS52"/>
<feature type="domain" description="Janus kinase and microtubule-interacting protein C-terminal" evidence="5">
    <location>
        <begin position="538"/>
        <end position="581"/>
    </location>
</feature>
<evidence type="ECO:0000259" key="5">
    <source>
        <dbReference type="Pfam" id="PF16034"/>
    </source>
</evidence>
<feature type="domain" description="Janus kinase and microtubule-interacting protein C-terminal" evidence="5">
    <location>
        <begin position="409"/>
        <end position="525"/>
    </location>
</feature>
<protein>
    <submittedName>
        <fullName evidence="6">Janus kinase and microtubule interacting protein 2</fullName>
    </submittedName>
</protein>
<feature type="region of interest" description="Disordered" evidence="4">
    <location>
        <begin position="261"/>
        <end position="280"/>
    </location>
</feature>
<comment type="similarity">
    <text evidence="1">Belongs to the JAKMIP family.</text>
</comment>
<sequence length="802" mass="93695">MSKKGRSKGEKPEALILALQAANEELRTKLTDIQIELHQEKSKVAKLEREKTQETKRIREVEQRKQTVQITELKAKLHEEKMKELQAVRENLIKQHEQEMTRMVKVRDSEIQRLKSALCALRDGSSDKVRTALTIEAREEARKQFDSERLKLLQEITELKSAKKQVDEALNNMIQADKIKAGDLRSEHQSHQEAISKIKWESERDIRRLMDEIKAKDRIIFSLEKELETQTGYVQKLQLQKEALDEQLFLVKEAECNMSSPKREIPGRAGDGSEHCSSPDLRRNQKRIAELNATIRKLEDRNTLLVDERNELLKRVREAEKQCKPLLEKNKCLTKRNDELMQSLQRMEDKLKAVTKENIEMREKMTSHPPLKKLKSLNDLDQANEEQETEFLKLQVIEQQNIIDELTRDREKLIRRRRNKRSSKPIKRHVVDTVFGYDDDSMDSETSSVASYRTDRTPATPDDDLDESLAAEESELRFRQLTKEYQALQRAYALLQEQTGGIIDAEREAKVSICLRVEAFPCLQNIQISQSGIQRNGVIEKLEAENSRLQQELQDARDQNELLEFRNLELEERERRSPPFNLQIHPFSDGVSALQIYCMKEGVKDVSIPDLIKQLDILGDNGNLRNEEQVAIIQASTVLSLAEKWIQQIEGAEAALHQKMMELESDMEQFCKIKGYLEEELDYRKQALDQAYMRIQELEATLYNALQQETVIKFGELLTEKQQEELRTAVEKLRRQMLRKSREYDCQILQERMELLQQAHQRIRDLEDKTDIQKRQIKDLEEKVGSVLLLKQADPLFLKVMI</sequence>
<feature type="coiled-coil region" evidence="3">
    <location>
        <begin position="539"/>
        <end position="573"/>
    </location>
</feature>
<proteinExistence type="inferred from homology"/>
<evidence type="ECO:0000313" key="6">
    <source>
        <dbReference type="Ensembl" id="ENSAZOP00000010890.1"/>
    </source>
</evidence>
<name>A0A8B9ZS52_9AVES</name>
<dbReference type="Ensembl" id="ENSAZOT00000011636.1">
    <property type="protein sequence ID" value="ENSAZOP00000010890.1"/>
    <property type="gene ID" value="ENSAZOG00000006896.1"/>
</dbReference>
<evidence type="ECO:0000256" key="4">
    <source>
        <dbReference type="SAM" id="MobiDB-lite"/>
    </source>
</evidence>
<dbReference type="GO" id="GO:0008017">
    <property type="term" value="F:microtubule binding"/>
    <property type="evidence" value="ECO:0007669"/>
    <property type="project" value="InterPro"/>
</dbReference>
<keyword evidence="7" id="KW-1185">Reference proteome</keyword>
<organism evidence="6 7">
    <name type="scientific">Anas zonorhyncha</name>
    <name type="common">Eastern spot-billed duck</name>
    <dbReference type="NCBI Taxonomy" id="75864"/>
    <lineage>
        <taxon>Eukaryota</taxon>
        <taxon>Metazoa</taxon>
        <taxon>Chordata</taxon>
        <taxon>Craniata</taxon>
        <taxon>Vertebrata</taxon>
        <taxon>Euteleostomi</taxon>
        <taxon>Archelosauria</taxon>
        <taxon>Archosauria</taxon>
        <taxon>Dinosauria</taxon>
        <taxon>Saurischia</taxon>
        <taxon>Theropoda</taxon>
        <taxon>Coelurosauria</taxon>
        <taxon>Aves</taxon>
        <taxon>Neognathae</taxon>
        <taxon>Galloanserae</taxon>
        <taxon>Anseriformes</taxon>
        <taxon>Anatidae</taxon>
        <taxon>Anatinae</taxon>
        <taxon>Anas</taxon>
    </lineage>
</organism>
<dbReference type="Proteomes" id="UP000694549">
    <property type="component" value="Unplaced"/>
</dbReference>
<feature type="coiled-coil region" evidence="3">
    <location>
        <begin position="16"/>
        <end position="102"/>
    </location>
</feature>
<evidence type="ECO:0000313" key="7">
    <source>
        <dbReference type="Proteomes" id="UP000694549"/>
    </source>
</evidence>
<dbReference type="PANTHER" id="PTHR18935:SF7">
    <property type="entry name" value="JANUS KINASE AND MICROTUBULE-INTERACTING PROTEIN 2"/>
    <property type="match status" value="1"/>
</dbReference>
<dbReference type="InterPro" id="IPR031994">
    <property type="entry name" value="JAKMIP_C"/>
</dbReference>
<reference evidence="6" key="2">
    <citation type="submission" date="2025-09" db="UniProtKB">
        <authorList>
            <consortium name="Ensembl"/>
        </authorList>
    </citation>
    <scope>IDENTIFICATION</scope>
</reference>
<dbReference type="GO" id="GO:0019900">
    <property type="term" value="F:kinase binding"/>
    <property type="evidence" value="ECO:0007669"/>
    <property type="project" value="InterPro"/>
</dbReference>
<evidence type="ECO:0000256" key="3">
    <source>
        <dbReference type="SAM" id="Coils"/>
    </source>
</evidence>
<dbReference type="Pfam" id="PF16034">
    <property type="entry name" value="JAKMIP_CC3"/>
    <property type="match status" value="2"/>
</dbReference>